<dbReference type="RefSeq" id="WP_124328453.1">
    <property type="nucleotide sequence ID" value="NZ_BEXT01000001.1"/>
</dbReference>
<dbReference type="Gene3D" id="3.60.15.10">
    <property type="entry name" value="Ribonuclease Z/Hydroxyacylglutathione hydrolase-like"/>
    <property type="match status" value="1"/>
</dbReference>
<comment type="caution">
    <text evidence="2">The sequence shown here is derived from an EMBL/GenBank/DDBJ whole genome shotgun (WGS) entry which is preliminary data.</text>
</comment>
<dbReference type="OrthoDB" id="9768433at2"/>
<accession>A0A401FVW5</accession>
<protein>
    <submittedName>
        <fullName evidence="2">MBL fold metallo-hydrolase</fullName>
    </submittedName>
</protein>
<gene>
    <name evidence="2" type="ORF">DENIS_2082</name>
</gene>
<feature type="domain" description="Metallo-beta-lactamase" evidence="1">
    <location>
        <begin position="25"/>
        <end position="214"/>
    </location>
</feature>
<evidence type="ECO:0000313" key="3">
    <source>
        <dbReference type="Proteomes" id="UP000288096"/>
    </source>
</evidence>
<keyword evidence="3" id="KW-1185">Reference proteome</keyword>
<dbReference type="PANTHER" id="PTHR43041">
    <property type="entry name" value="HYDROLASE, METALLO-BETA-LACTAMASE SUPERFAMILY"/>
    <property type="match status" value="1"/>
</dbReference>
<keyword evidence="2" id="KW-0378">Hydrolase</keyword>
<reference evidence="3" key="1">
    <citation type="submission" date="2017-11" db="EMBL/GenBank/DDBJ databases">
        <authorList>
            <person name="Watanabe M."/>
            <person name="Kojima H."/>
        </authorList>
    </citation>
    <scope>NUCLEOTIDE SEQUENCE [LARGE SCALE GENOMIC DNA]</scope>
    <source>
        <strain evidence="3">Tokyo 01</strain>
    </source>
</reference>
<proteinExistence type="predicted"/>
<reference evidence="3" key="2">
    <citation type="submission" date="2019-01" db="EMBL/GenBank/DDBJ databases">
        <title>Genome sequence of Desulfonema ishimotonii strain Tokyo 01.</title>
        <authorList>
            <person name="Fukui M."/>
        </authorList>
    </citation>
    <scope>NUCLEOTIDE SEQUENCE [LARGE SCALE GENOMIC DNA]</scope>
    <source>
        <strain evidence="3">Tokyo 01</strain>
    </source>
</reference>
<evidence type="ECO:0000259" key="1">
    <source>
        <dbReference type="SMART" id="SM00849"/>
    </source>
</evidence>
<dbReference type="EMBL" id="BEXT01000001">
    <property type="protein sequence ID" value="GBC61122.1"/>
    <property type="molecule type" value="Genomic_DNA"/>
</dbReference>
<dbReference type="InterPro" id="IPR045761">
    <property type="entry name" value="ODP_dom"/>
</dbReference>
<dbReference type="SMART" id="SM00849">
    <property type="entry name" value="Lactamase_B"/>
    <property type="match status" value="1"/>
</dbReference>
<dbReference type="AlphaFoldDB" id="A0A401FVW5"/>
<organism evidence="2 3">
    <name type="scientific">Desulfonema ishimotonii</name>
    <dbReference type="NCBI Taxonomy" id="45657"/>
    <lineage>
        <taxon>Bacteria</taxon>
        <taxon>Pseudomonadati</taxon>
        <taxon>Thermodesulfobacteriota</taxon>
        <taxon>Desulfobacteria</taxon>
        <taxon>Desulfobacterales</taxon>
        <taxon>Desulfococcaceae</taxon>
        <taxon>Desulfonema</taxon>
    </lineage>
</organism>
<dbReference type="SUPFAM" id="SSF56281">
    <property type="entry name" value="Metallo-hydrolase/oxidoreductase"/>
    <property type="match status" value="1"/>
</dbReference>
<dbReference type="InterPro" id="IPR036866">
    <property type="entry name" value="RibonucZ/Hydroxyglut_hydro"/>
</dbReference>
<dbReference type="Pfam" id="PF19583">
    <property type="entry name" value="ODP"/>
    <property type="match status" value="1"/>
</dbReference>
<evidence type="ECO:0000313" key="2">
    <source>
        <dbReference type="EMBL" id="GBC61122.1"/>
    </source>
</evidence>
<dbReference type="InterPro" id="IPR001279">
    <property type="entry name" value="Metallo-B-lactamas"/>
</dbReference>
<name>A0A401FVW5_9BACT</name>
<dbReference type="PANTHER" id="PTHR43041:SF1">
    <property type="entry name" value="METALLO-BETA-LACTAMASE DOMAIN-CONTAINING PROTEIN"/>
    <property type="match status" value="1"/>
</dbReference>
<sequence length="249" mass="27727">MITLFESDTHKNLMFNDLSSGKMIQANQHVVVNNGEVMLLDPGGHKIHTRLLSGLSSAVQVSNIHHIFFSHQDPDIVAAANAWLMMTDARAYLPTIWTRFVAHFGVDDLSAKRVDTIPDEGMVITVGGDPLKVIPAHFLHSSGNFHVYDPVSKIFYSGDMGASPAAPYDAVEDFDAHIRYMEGFHRRYMPSSRAIRLWANMVRTLDIESLAPQHGAIFNTPALARQFIDWIEALPVGADIMDDVYRIPG</sequence>
<dbReference type="Proteomes" id="UP000288096">
    <property type="component" value="Unassembled WGS sequence"/>
</dbReference>
<dbReference type="GO" id="GO:0016787">
    <property type="term" value="F:hydrolase activity"/>
    <property type="evidence" value="ECO:0007669"/>
    <property type="project" value="UniProtKB-KW"/>
</dbReference>